<dbReference type="EMBL" id="CP034852">
    <property type="protein sequence ID" value="QCI26620.1"/>
    <property type="molecule type" value="Genomic_DNA"/>
</dbReference>
<protein>
    <submittedName>
        <fullName evidence="1">Uncharacterized protein</fullName>
    </submittedName>
</protein>
<sequence>MKYIYQLFFSDKFFKIQLNFGTEIILVLFSINLIKNMIVNMTDSILESDFNVQKNCHNSHTINFFNKKIVFILTEIYCFFLKKYIFTENIQYTFQWILNKQDFACFNYTSNCIQVRYDITINNGKESFFIFFPISSIKKIHTVNVVNFDNIQKNATKNKLSVSKIYNIDIVLNGYLKHFHCISSNVRKWQVGDIIPIISPKEMYLTANGQLIASGKYCKNQTFHACCLQKFY</sequence>
<proteinExistence type="predicted"/>
<reference evidence="1 2" key="1">
    <citation type="submission" date="2018-12" db="EMBL/GenBank/DDBJ databases">
        <authorList>
            <person name="Chong R.A."/>
        </authorList>
    </citation>
    <scope>NUCLEOTIDE SEQUENCE [LARGE SCALE GENOMIC DNA]</scope>
    <source>
        <strain evidence="1 2">Tca</strain>
    </source>
</reference>
<dbReference type="OrthoDB" id="9806941at2"/>
<organism evidence="1 2">
    <name type="scientific">Buchnera aphidicola</name>
    <name type="common">Thelaxes californica</name>
    <dbReference type="NCBI Taxonomy" id="1315998"/>
    <lineage>
        <taxon>Bacteria</taxon>
        <taxon>Pseudomonadati</taxon>
        <taxon>Pseudomonadota</taxon>
        <taxon>Gammaproteobacteria</taxon>
        <taxon>Enterobacterales</taxon>
        <taxon>Erwiniaceae</taxon>
        <taxon>Buchnera</taxon>
    </lineage>
</organism>
<evidence type="ECO:0000313" key="1">
    <source>
        <dbReference type="EMBL" id="QCI26620.1"/>
    </source>
</evidence>
<accession>A0A4D6YL07</accession>
<evidence type="ECO:0000313" key="2">
    <source>
        <dbReference type="Proteomes" id="UP000298782"/>
    </source>
</evidence>
<reference evidence="1 2" key="2">
    <citation type="submission" date="2019-05" db="EMBL/GenBank/DDBJ databases">
        <title>Genome evolution of the obligate endosymbiont Buchnera aphidicola.</title>
        <authorList>
            <person name="Moran N.A."/>
        </authorList>
    </citation>
    <scope>NUCLEOTIDE SEQUENCE [LARGE SCALE GENOMIC DNA]</scope>
    <source>
        <strain evidence="1 2">Tca</strain>
    </source>
</reference>
<keyword evidence="2" id="KW-1185">Reference proteome</keyword>
<gene>
    <name evidence="1" type="ORF">D9V80_00350</name>
</gene>
<dbReference type="Proteomes" id="UP000298782">
    <property type="component" value="Chromosome"/>
</dbReference>
<dbReference type="AlphaFoldDB" id="A0A4D6YL07"/>
<name>A0A4D6YL07_9GAMM</name>